<evidence type="ECO:0000313" key="1">
    <source>
        <dbReference type="EMBL" id="HAT3584282.1"/>
    </source>
</evidence>
<reference evidence="1" key="2">
    <citation type="submission" date="2020-10" db="EMBL/GenBank/DDBJ databases">
        <authorList>
            <consortium name="NCBI Pathogen Detection Project"/>
        </authorList>
    </citation>
    <scope>NUCLEOTIDE SEQUENCE</scope>
    <source>
        <strain evidence="1">CAVp300</strain>
    </source>
</reference>
<gene>
    <name evidence="1" type="ORF">I8531_004654</name>
</gene>
<dbReference type="Proteomes" id="UP000867740">
    <property type="component" value="Unassembled WGS sequence"/>
</dbReference>
<dbReference type="EMBL" id="DACSUM010000053">
    <property type="protein sequence ID" value="HAT3584282.1"/>
    <property type="molecule type" value="Genomic_DNA"/>
</dbReference>
<reference evidence="1" key="1">
    <citation type="journal article" date="2018" name="Genome Biol.">
        <title>SKESA: strategic k-mer extension for scrupulous assemblies.</title>
        <authorList>
            <person name="Souvorov A."/>
            <person name="Agarwala R."/>
            <person name="Lipman D.J."/>
        </authorList>
    </citation>
    <scope>NUCLEOTIDE SEQUENCE</scope>
    <source>
        <strain evidence="1">CAVp300</strain>
    </source>
</reference>
<organism evidence="1 2">
    <name type="scientific">Kluyvera intermedia</name>
    <name type="common">Enterobacter intermedius</name>
    <dbReference type="NCBI Taxonomy" id="61648"/>
    <lineage>
        <taxon>Bacteria</taxon>
        <taxon>Pseudomonadati</taxon>
        <taxon>Pseudomonadota</taxon>
        <taxon>Gammaproteobacteria</taxon>
        <taxon>Enterobacterales</taxon>
        <taxon>Enterobacteriaceae</taxon>
        <taxon>Kluyvera</taxon>
    </lineage>
</organism>
<sequence length="85" mass="9110">MFEFACDKCGKTVIIEDLAAIAKDKARGVTFCPHCHASIADEKIVAHAKIRASEMIHTALDSLKARQTAASAGSTTIARELQTHS</sequence>
<proteinExistence type="predicted"/>
<dbReference type="AlphaFoldDB" id="A0A9P3TD57"/>
<dbReference type="RefSeq" id="WP_047370391.1">
    <property type="nucleotide sequence ID" value="NZ_CABMNU010000005.1"/>
</dbReference>
<evidence type="ECO:0000313" key="2">
    <source>
        <dbReference type="Proteomes" id="UP000867740"/>
    </source>
</evidence>
<accession>A0A9P3TD57</accession>
<protein>
    <submittedName>
        <fullName evidence="1">Zinc ribbon domain-containing protein</fullName>
    </submittedName>
</protein>
<name>A0A9P3TD57_KLUIN</name>
<comment type="caution">
    <text evidence="1">The sequence shown here is derived from an EMBL/GenBank/DDBJ whole genome shotgun (WGS) entry which is preliminary data.</text>
</comment>